<dbReference type="Proteomes" id="UP000316541">
    <property type="component" value="Unassembled WGS sequence"/>
</dbReference>
<proteinExistence type="predicted"/>
<gene>
    <name evidence="1" type="ORF">FLX08_35070</name>
</gene>
<evidence type="ECO:0000313" key="2">
    <source>
        <dbReference type="Proteomes" id="UP000316541"/>
    </source>
</evidence>
<dbReference type="EMBL" id="VIRM01000064">
    <property type="protein sequence ID" value="TQS13596.1"/>
    <property type="molecule type" value="Genomic_DNA"/>
</dbReference>
<dbReference type="AlphaFoldDB" id="A0A544YA25"/>
<organism evidence="1 2">
    <name type="scientific">Microbispora hainanensis</name>
    <dbReference type="NCBI Taxonomy" id="568844"/>
    <lineage>
        <taxon>Bacteria</taxon>
        <taxon>Bacillati</taxon>
        <taxon>Actinomycetota</taxon>
        <taxon>Actinomycetes</taxon>
        <taxon>Streptosporangiales</taxon>
        <taxon>Streptosporangiaceae</taxon>
        <taxon>Microbispora</taxon>
    </lineage>
</organism>
<reference evidence="1 2" key="1">
    <citation type="submission" date="2019-07" db="EMBL/GenBank/DDBJ databases">
        <title>Microbispora hainanensis DSM 45428.</title>
        <authorList>
            <person name="Thawai C."/>
        </authorList>
    </citation>
    <scope>NUCLEOTIDE SEQUENCE [LARGE SCALE GENOMIC DNA]</scope>
    <source>
        <strain evidence="1 2">DSM 45428</strain>
    </source>
</reference>
<evidence type="ECO:0000313" key="1">
    <source>
        <dbReference type="EMBL" id="TQS13596.1"/>
    </source>
</evidence>
<dbReference type="RefSeq" id="WP_142624568.1">
    <property type="nucleotide sequence ID" value="NZ_VIRM01000064.1"/>
</dbReference>
<name>A0A544YA25_9ACTN</name>
<accession>A0A544YA25</accession>
<comment type="caution">
    <text evidence="1">The sequence shown here is derived from an EMBL/GenBank/DDBJ whole genome shotgun (WGS) entry which is preliminary data.</text>
</comment>
<sequence length="244" mass="26366">MVFDGRRVRLVPVAEIGRIDGFRAWPVAEDADRVELCDRLAPAEIGAVVAALVDVNLDDGDGPDLAGLDAIALIDGLLRQDGLILPGGLEVRDHGTSVTVIPGCCCGLESWREWSQVPSGGCLWLGHDPSPWIALDDERICVYQDRDLGKTNADHVVDLPVSLLPALLQSVRRDLMGFLHELGKWAAEIAPPLAADLVTLVDRSFEISNHWRSRPFKAPAGHPWRALLPQPCLFGSSGPVAAGR</sequence>
<protein>
    <submittedName>
        <fullName evidence="1">Uncharacterized protein</fullName>
    </submittedName>
</protein>